<accession>A0A9W4XMU7</accession>
<dbReference type="OrthoDB" id="2586183at2759"/>
<keyword evidence="2" id="KW-1185">Reference proteome</keyword>
<dbReference type="EMBL" id="CAOQHR010000004">
    <property type="protein sequence ID" value="CAI6334280.1"/>
    <property type="molecule type" value="Genomic_DNA"/>
</dbReference>
<dbReference type="Gene3D" id="3.30.530.20">
    <property type="match status" value="1"/>
</dbReference>
<sequence>MISSEREMSNTLFKEICSNSIPTCSTALATINKLPCPPKSSVYPYRQFFMASQSSIIWPDHFLPGTTDNFVSNETIARGISASQIWSLLSDISKWETYYKNCAQITAPDSGPTLQKGNMFKFSTFGFPPLTCTVEEYVEPARNTPGRIAWSSKTDEGLEIYHAWVVEDIEKDRVRILTQESQIGPIFDKWAMEKPNKMLLGHQDWLDGLVHAARGEEVGYTNLESVNFPVRTPHLSEY</sequence>
<dbReference type="InterPro" id="IPR023393">
    <property type="entry name" value="START-like_dom_sf"/>
</dbReference>
<dbReference type="SUPFAM" id="SSF55961">
    <property type="entry name" value="Bet v1-like"/>
    <property type="match status" value="1"/>
</dbReference>
<comment type="caution">
    <text evidence="1">The sequence shown here is derived from an EMBL/GenBank/DDBJ whole genome shotgun (WGS) entry which is preliminary data.</text>
</comment>
<dbReference type="AlphaFoldDB" id="A0A9W4XMU7"/>
<evidence type="ECO:0000313" key="2">
    <source>
        <dbReference type="Proteomes" id="UP001152607"/>
    </source>
</evidence>
<evidence type="ECO:0000313" key="1">
    <source>
        <dbReference type="EMBL" id="CAI6334280.1"/>
    </source>
</evidence>
<dbReference type="Proteomes" id="UP001152607">
    <property type="component" value="Unassembled WGS sequence"/>
</dbReference>
<reference evidence="1" key="1">
    <citation type="submission" date="2023-01" db="EMBL/GenBank/DDBJ databases">
        <authorList>
            <person name="Van Ghelder C."/>
            <person name="Rancurel C."/>
        </authorList>
    </citation>
    <scope>NUCLEOTIDE SEQUENCE</scope>
    <source>
        <strain evidence="1">CNCM I-4278</strain>
    </source>
</reference>
<protein>
    <submittedName>
        <fullName evidence="1">Uncharacterized protein</fullName>
    </submittedName>
</protein>
<organism evidence="1 2">
    <name type="scientific">Periconia digitata</name>
    <dbReference type="NCBI Taxonomy" id="1303443"/>
    <lineage>
        <taxon>Eukaryota</taxon>
        <taxon>Fungi</taxon>
        <taxon>Dikarya</taxon>
        <taxon>Ascomycota</taxon>
        <taxon>Pezizomycotina</taxon>
        <taxon>Dothideomycetes</taxon>
        <taxon>Pleosporomycetidae</taxon>
        <taxon>Pleosporales</taxon>
        <taxon>Massarineae</taxon>
        <taxon>Periconiaceae</taxon>
        <taxon>Periconia</taxon>
    </lineage>
</organism>
<gene>
    <name evidence="1" type="ORF">PDIGIT_LOCUS7337</name>
</gene>
<name>A0A9W4XMU7_9PLEO</name>
<proteinExistence type="predicted"/>